<evidence type="ECO:0000259" key="12">
    <source>
        <dbReference type="Pfam" id="PF08544"/>
    </source>
</evidence>
<dbReference type="InterPro" id="IPR006204">
    <property type="entry name" value="GHMP_kinase_N_dom"/>
</dbReference>
<dbReference type="SUPFAM" id="SSF54211">
    <property type="entry name" value="Ribosomal protein S5 domain 2-like"/>
    <property type="match status" value="1"/>
</dbReference>
<feature type="active site" evidence="10">
    <location>
        <position position="16"/>
    </location>
</feature>
<dbReference type="AlphaFoldDB" id="A0A5S9MVE7"/>
<dbReference type="EMBL" id="CACSIO010000001">
    <property type="protein sequence ID" value="CAA0081024.1"/>
    <property type="molecule type" value="Genomic_DNA"/>
</dbReference>
<evidence type="ECO:0000313" key="14">
    <source>
        <dbReference type="Proteomes" id="UP000441399"/>
    </source>
</evidence>
<evidence type="ECO:0000256" key="1">
    <source>
        <dbReference type="ARBA" id="ARBA00009684"/>
    </source>
</evidence>
<dbReference type="Proteomes" id="UP000441399">
    <property type="component" value="Unassembled WGS sequence"/>
</dbReference>
<dbReference type="PIRSF" id="PIRSF010376">
    <property type="entry name" value="IspE"/>
    <property type="match status" value="1"/>
</dbReference>
<accession>A0A5S9MVE7</accession>
<evidence type="ECO:0000256" key="3">
    <source>
        <dbReference type="ARBA" id="ARBA00017473"/>
    </source>
</evidence>
<keyword evidence="14" id="KW-1185">Reference proteome</keyword>
<dbReference type="Gene3D" id="3.30.70.890">
    <property type="entry name" value="GHMP kinase, C-terminal domain"/>
    <property type="match status" value="1"/>
</dbReference>
<dbReference type="HAMAP" id="MF_00061">
    <property type="entry name" value="IspE"/>
    <property type="match status" value="1"/>
</dbReference>
<dbReference type="GO" id="GO:0005524">
    <property type="term" value="F:ATP binding"/>
    <property type="evidence" value="ECO:0007669"/>
    <property type="project" value="UniProtKB-UniRule"/>
</dbReference>
<gene>
    <name evidence="10 13" type="primary">ispE</name>
    <name evidence="13" type="ORF">OPDIPICF_00264</name>
</gene>
<protein>
    <recommendedName>
        <fullName evidence="3 10">4-diphosphocytidyl-2-C-methyl-D-erythritol kinase</fullName>
        <shortName evidence="10">CMK</shortName>
        <ecNumber evidence="2 10">2.7.1.148</ecNumber>
    </recommendedName>
    <alternativeName>
        <fullName evidence="9 10">4-(cytidine-5'-diphospho)-2-C-methyl-D-erythritol kinase</fullName>
    </alternativeName>
</protein>
<comment type="catalytic activity">
    <reaction evidence="10">
        <text>4-CDP-2-C-methyl-D-erythritol + ATP = 4-CDP-2-C-methyl-D-erythritol 2-phosphate + ADP + H(+)</text>
        <dbReference type="Rhea" id="RHEA:18437"/>
        <dbReference type="ChEBI" id="CHEBI:15378"/>
        <dbReference type="ChEBI" id="CHEBI:30616"/>
        <dbReference type="ChEBI" id="CHEBI:57823"/>
        <dbReference type="ChEBI" id="CHEBI:57919"/>
        <dbReference type="ChEBI" id="CHEBI:456216"/>
        <dbReference type="EC" id="2.7.1.148"/>
    </reaction>
</comment>
<dbReference type="InterPro" id="IPR014721">
    <property type="entry name" value="Ribsml_uS5_D2-typ_fold_subgr"/>
</dbReference>
<name>A0A5S9MVE7_9GAMM</name>
<evidence type="ECO:0000313" key="13">
    <source>
        <dbReference type="EMBL" id="CAA0081024.1"/>
    </source>
</evidence>
<comment type="function">
    <text evidence="10">Catalyzes the phosphorylation of the position 2 hydroxy group of 4-diphosphocytidyl-2C-methyl-D-erythritol.</text>
</comment>
<keyword evidence="5 10" id="KW-0547">Nucleotide-binding</keyword>
<evidence type="ECO:0000259" key="11">
    <source>
        <dbReference type="Pfam" id="PF00288"/>
    </source>
</evidence>
<keyword evidence="7 10" id="KW-0067">ATP-binding</keyword>
<evidence type="ECO:0000256" key="4">
    <source>
        <dbReference type="ARBA" id="ARBA00022679"/>
    </source>
</evidence>
<keyword evidence="8 10" id="KW-0414">Isoprene biosynthesis</keyword>
<keyword evidence="6 10" id="KW-0418">Kinase</keyword>
<comment type="pathway">
    <text evidence="10">Isoprenoid biosynthesis; isopentenyl diphosphate biosynthesis via DXP pathway; isopentenyl diphosphate from 1-deoxy-D-xylulose 5-phosphate: step 3/6.</text>
</comment>
<organism evidence="13 14">
    <name type="scientific">BD1-7 clade bacterium</name>
    <dbReference type="NCBI Taxonomy" id="2029982"/>
    <lineage>
        <taxon>Bacteria</taxon>
        <taxon>Pseudomonadati</taxon>
        <taxon>Pseudomonadota</taxon>
        <taxon>Gammaproteobacteria</taxon>
        <taxon>Cellvibrionales</taxon>
        <taxon>Spongiibacteraceae</taxon>
        <taxon>BD1-7 clade</taxon>
    </lineage>
</organism>
<dbReference type="EC" id="2.7.1.148" evidence="2 10"/>
<feature type="domain" description="GHMP kinase N-terminal" evidence="11">
    <location>
        <begin position="71"/>
        <end position="148"/>
    </location>
</feature>
<dbReference type="OrthoDB" id="9809438at2"/>
<evidence type="ECO:0000256" key="5">
    <source>
        <dbReference type="ARBA" id="ARBA00022741"/>
    </source>
</evidence>
<dbReference type="GO" id="GO:0019288">
    <property type="term" value="P:isopentenyl diphosphate biosynthetic process, methylerythritol 4-phosphate pathway"/>
    <property type="evidence" value="ECO:0007669"/>
    <property type="project" value="UniProtKB-UniRule"/>
</dbReference>
<dbReference type="InterPro" id="IPR013750">
    <property type="entry name" value="GHMP_kinase_C_dom"/>
</dbReference>
<dbReference type="PANTHER" id="PTHR43527:SF2">
    <property type="entry name" value="4-DIPHOSPHOCYTIDYL-2-C-METHYL-D-ERYTHRITOL KINASE, CHLOROPLASTIC"/>
    <property type="match status" value="1"/>
</dbReference>
<feature type="active site" evidence="10">
    <location>
        <position position="141"/>
    </location>
</feature>
<dbReference type="GO" id="GO:0016114">
    <property type="term" value="P:terpenoid biosynthetic process"/>
    <property type="evidence" value="ECO:0007669"/>
    <property type="project" value="UniProtKB-UniRule"/>
</dbReference>
<evidence type="ECO:0000256" key="8">
    <source>
        <dbReference type="ARBA" id="ARBA00023229"/>
    </source>
</evidence>
<feature type="binding site" evidence="10">
    <location>
        <begin position="99"/>
        <end position="109"/>
    </location>
    <ligand>
        <name>ATP</name>
        <dbReference type="ChEBI" id="CHEBI:30616"/>
    </ligand>
</feature>
<reference evidence="13 14" key="1">
    <citation type="submission" date="2019-11" db="EMBL/GenBank/DDBJ databases">
        <authorList>
            <person name="Holert J."/>
        </authorList>
    </citation>
    <scope>NUCLEOTIDE SEQUENCE [LARGE SCALE GENOMIC DNA]</scope>
    <source>
        <strain evidence="13">SB11_3</strain>
    </source>
</reference>
<evidence type="ECO:0000256" key="7">
    <source>
        <dbReference type="ARBA" id="ARBA00022840"/>
    </source>
</evidence>
<comment type="similarity">
    <text evidence="1 10">Belongs to the GHMP kinase family. IspE subfamily.</text>
</comment>
<proteinExistence type="inferred from homology"/>
<dbReference type="NCBIfam" id="TIGR00154">
    <property type="entry name" value="ispE"/>
    <property type="match status" value="1"/>
</dbReference>
<dbReference type="InterPro" id="IPR004424">
    <property type="entry name" value="IspE"/>
</dbReference>
<dbReference type="InterPro" id="IPR020568">
    <property type="entry name" value="Ribosomal_Su5_D2-typ_SF"/>
</dbReference>
<dbReference type="PANTHER" id="PTHR43527">
    <property type="entry name" value="4-DIPHOSPHOCYTIDYL-2-C-METHYL-D-ERYTHRITOL KINASE, CHLOROPLASTIC"/>
    <property type="match status" value="1"/>
</dbReference>
<dbReference type="InterPro" id="IPR036554">
    <property type="entry name" value="GHMP_kinase_C_sf"/>
</dbReference>
<dbReference type="GO" id="GO:0050515">
    <property type="term" value="F:4-(cytidine 5'-diphospho)-2-C-methyl-D-erythritol kinase activity"/>
    <property type="evidence" value="ECO:0007669"/>
    <property type="project" value="UniProtKB-UniRule"/>
</dbReference>
<sequence length="289" mass="31575">MSTPPSFELTLPAPAKINLFLHVCGRRDDGYHNLQTVFQFLDLCDTLHFRTRQDAEIHITPELAGVPQPDNLIDKAARLLQEACGIDAGADIYVEKRLPMGGGIGGGSSNAATTLLALNHLWGCNLSIAELKEIGVKLGADVPIFIHGHAAWAEGIGEELTNLEPRQPWYLLIVPQAHVSTVKIFSHSLLTRNTKIMRIAAFLEQDDSGLFKNDCEQLVRKLHPEVDKALIALSKFGRSRMTGTGACVFAAFDSKEDAEQAYGELSSQFECYVCQGLNQSPVASMLDAC</sequence>
<feature type="domain" description="GHMP kinase C-terminal" evidence="12">
    <location>
        <begin position="200"/>
        <end position="270"/>
    </location>
</feature>
<dbReference type="Pfam" id="PF00288">
    <property type="entry name" value="GHMP_kinases_N"/>
    <property type="match status" value="1"/>
</dbReference>
<evidence type="ECO:0000256" key="2">
    <source>
        <dbReference type="ARBA" id="ARBA00012052"/>
    </source>
</evidence>
<evidence type="ECO:0000256" key="6">
    <source>
        <dbReference type="ARBA" id="ARBA00022777"/>
    </source>
</evidence>
<keyword evidence="4 10" id="KW-0808">Transferase</keyword>
<dbReference type="Gene3D" id="3.30.230.10">
    <property type="match status" value="1"/>
</dbReference>
<evidence type="ECO:0000256" key="9">
    <source>
        <dbReference type="ARBA" id="ARBA00032554"/>
    </source>
</evidence>
<dbReference type="Pfam" id="PF08544">
    <property type="entry name" value="GHMP_kinases_C"/>
    <property type="match status" value="1"/>
</dbReference>
<dbReference type="UniPathway" id="UPA00056">
    <property type="reaction ID" value="UER00094"/>
</dbReference>
<evidence type="ECO:0000256" key="10">
    <source>
        <dbReference type="HAMAP-Rule" id="MF_00061"/>
    </source>
</evidence>
<dbReference type="SUPFAM" id="SSF55060">
    <property type="entry name" value="GHMP Kinase, C-terminal domain"/>
    <property type="match status" value="1"/>
</dbReference>